<gene>
    <name evidence="4" type="ORF">Cvel_22673</name>
</gene>
<accession>A0A0G4GNF4</accession>
<dbReference type="AlphaFoldDB" id="A0A0G4GNF4"/>
<dbReference type="InterPro" id="IPR036869">
    <property type="entry name" value="J_dom_sf"/>
</dbReference>
<dbReference type="Gene3D" id="1.10.287.110">
    <property type="entry name" value="DnaJ domain"/>
    <property type="match status" value="2"/>
</dbReference>
<dbReference type="InterPro" id="IPR054076">
    <property type="entry name" value="ZUO1-like_ZHD"/>
</dbReference>
<feature type="region of interest" description="Disordered" evidence="1">
    <location>
        <begin position="338"/>
        <end position="381"/>
    </location>
</feature>
<dbReference type="PROSITE" id="PS50076">
    <property type="entry name" value="DNAJ_2"/>
    <property type="match status" value="1"/>
</dbReference>
<dbReference type="PANTHER" id="PTHR43999">
    <property type="entry name" value="DNAJ HOMOLOG SUBFAMILY C MEMBER 2"/>
    <property type="match status" value="1"/>
</dbReference>
<sequence length="759" mass="85699">MPLLFLPCPDPDFNGEPVVLAELCTFTRRLEAAGRSFKETYEIQKQKEKDEKKGRREKDKDEDDDQGGKQQEEWSRKKKATAENSRVKKALDGENLYEVLELDDGASTDDVRKAYRKMALLYHPDKSQTPAAQQALKEKHEKAEKDKGLLGKLMGAFGSGNPDPYSMSEDEKKKRFLVIQEAYEILSDQGMRRVYDSSLPFDESLPSQDDLEKAASAEDPQAAFFKTFVPVFQRNVKWSTRKPAPSLGDMDTPLNQVKKFYDWWFRFSSWRDFGIHEEYDLNDAECREERRWMERKNKKIREKYEIEEKRRITRLTEMAQQRDPRLLAEKAAIQKAREEEKEKKRRAVEEAKEKKRKEEEEARLKKEQEEKEAEARRLEEKKKREEEKKVLRVWRQRVRAFNAPPFVDSVSVVDSDVLQELCVALPLEKLEFLVADLLTVLLKAAPQLNGAVSLEKISDNQLPDQKSVPETARQAVTSRLQAALNELFEGRQKEREEKARLAEAKKAEEKKRKEEEANAAKAAKAADWTPDELSLLAKGLQRHPGGAARRWQLISQMIGTKTPEEVIKKTQEMSQGASLKSMGSKISAQAFEQFHSHNRGAFKDITAAPDERDPFENSSARPAQQKPQTSAQDQTGSGAAVKQKQQQKKGGANQQQQGGVAGGNSTSSSASAPAKQQLDASAASSAPSDAAAAGGAEDQWSPEQQAALEKALAKFPASMAANERWTAISGEVPGKSKKECVARFKEIRQSIMKQQAGGK</sequence>
<feature type="compositionally biased region" description="Basic and acidic residues" evidence="1">
    <location>
        <begin position="37"/>
        <end position="59"/>
    </location>
</feature>
<dbReference type="InterPro" id="IPR044634">
    <property type="entry name" value="Zuotin/DnaJC2"/>
</dbReference>
<dbReference type="GO" id="GO:0051083">
    <property type="term" value="P:'de novo' cotranslational protein folding"/>
    <property type="evidence" value="ECO:0007669"/>
    <property type="project" value="InterPro"/>
</dbReference>
<dbReference type="PANTHER" id="PTHR43999:SF1">
    <property type="entry name" value="DNAJ HOMOLOG SUBFAMILY C MEMBER 2"/>
    <property type="match status" value="1"/>
</dbReference>
<feature type="region of interest" description="Disordered" evidence="1">
    <location>
        <begin position="37"/>
        <end position="87"/>
    </location>
</feature>
<feature type="compositionally biased region" description="Basic and acidic residues" evidence="1">
    <location>
        <begin position="66"/>
        <end position="75"/>
    </location>
</feature>
<feature type="domain" description="Myb-like" evidence="3">
    <location>
        <begin position="700"/>
        <end position="748"/>
    </location>
</feature>
<protein>
    <recommendedName>
        <fullName evidence="5">DnaJ homolog subfamily C member 2</fullName>
    </recommendedName>
</protein>
<organism evidence="4">
    <name type="scientific">Chromera velia CCMP2878</name>
    <dbReference type="NCBI Taxonomy" id="1169474"/>
    <lineage>
        <taxon>Eukaryota</taxon>
        <taxon>Sar</taxon>
        <taxon>Alveolata</taxon>
        <taxon>Colpodellida</taxon>
        <taxon>Chromeraceae</taxon>
        <taxon>Chromera</taxon>
    </lineage>
</organism>
<evidence type="ECO:0000313" key="4">
    <source>
        <dbReference type="EMBL" id="CEM31781.1"/>
    </source>
</evidence>
<dbReference type="GO" id="GO:0043022">
    <property type="term" value="F:ribosome binding"/>
    <property type="evidence" value="ECO:0007669"/>
    <property type="project" value="InterPro"/>
</dbReference>
<evidence type="ECO:0008006" key="5">
    <source>
        <dbReference type="Google" id="ProtNLM"/>
    </source>
</evidence>
<dbReference type="Pfam" id="PF00226">
    <property type="entry name" value="DnaJ"/>
    <property type="match status" value="1"/>
</dbReference>
<dbReference type="GO" id="GO:0006450">
    <property type="term" value="P:regulation of translational fidelity"/>
    <property type="evidence" value="ECO:0007669"/>
    <property type="project" value="InterPro"/>
</dbReference>
<dbReference type="Pfam" id="PF21884">
    <property type="entry name" value="ZUO1-like_ZHD"/>
    <property type="match status" value="1"/>
</dbReference>
<reference evidence="4" key="1">
    <citation type="submission" date="2014-11" db="EMBL/GenBank/DDBJ databases">
        <authorList>
            <person name="Otto D Thomas"/>
            <person name="Naeem Raeece"/>
        </authorList>
    </citation>
    <scope>NUCLEOTIDE SEQUENCE</scope>
</reference>
<dbReference type="VEuPathDB" id="CryptoDB:Cvel_22673"/>
<dbReference type="Gene3D" id="1.10.10.60">
    <property type="entry name" value="Homeodomain-like"/>
    <property type="match status" value="2"/>
</dbReference>
<feature type="compositionally biased region" description="Basic and acidic residues" evidence="1">
    <location>
        <begin position="503"/>
        <end position="518"/>
    </location>
</feature>
<feature type="compositionally biased region" description="Low complexity" evidence="1">
    <location>
        <begin position="636"/>
        <end position="696"/>
    </location>
</feature>
<dbReference type="SUPFAM" id="SSF46565">
    <property type="entry name" value="Chaperone J-domain"/>
    <property type="match status" value="1"/>
</dbReference>
<dbReference type="EMBL" id="CDMZ01001385">
    <property type="protein sequence ID" value="CEM31781.1"/>
    <property type="molecule type" value="Genomic_DNA"/>
</dbReference>
<name>A0A0G4GNF4_9ALVE</name>
<dbReference type="PROSITE" id="PS50090">
    <property type="entry name" value="MYB_LIKE"/>
    <property type="match status" value="1"/>
</dbReference>
<dbReference type="Pfam" id="PF23082">
    <property type="entry name" value="Myb_DNA-binding_2"/>
    <property type="match status" value="1"/>
</dbReference>
<proteinExistence type="predicted"/>
<evidence type="ECO:0000259" key="2">
    <source>
        <dbReference type="PROSITE" id="PS50076"/>
    </source>
</evidence>
<dbReference type="GO" id="GO:0005829">
    <property type="term" value="C:cytosol"/>
    <property type="evidence" value="ECO:0007669"/>
    <property type="project" value="TreeGrafter"/>
</dbReference>
<feature type="domain" description="J" evidence="2">
    <location>
        <begin position="95"/>
        <end position="199"/>
    </location>
</feature>
<dbReference type="Pfam" id="PF00249">
    <property type="entry name" value="Myb_DNA-binding"/>
    <property type="match status" value="1"/>
</dbReference>
<dbReference type="SMART" id="SM00271">
    <property type="entry name" value="DnaJ"/>
    <property type="match status" value="1"/>
</dbReference>
<evidence type="ECO:0000259" key="3">
    <source>
        <dbReference type="PROSITE" id="PS50090"/>
    </source>
</evidence>
<feature type="region of interest" description="Disordered" evidence="1">
    <location>
        <begin position="503"/>
        <end position="525"/>
    </location>
</feature>
<dbReference type="CDD" id="cd00167">
    <property type="entry name" value="SANT"/>
    <property type="match status" value="2"/>
</dbReference>
<dbReference type="InterPro" id="IPR001623">
    <property type="entry name" value="DnaJ_domain"/>
</dbReference>
<dbReference type="SUPFAM" id="SSF46689">
    <property type="entry name" value="Homeodomain-like"/>
    <property type="match status" value="2"/>
</dbReference>
<dbReference type="InterPro" id="IPR001005">
    <property type="entry name" value="SANT/Myb"/>
</dbReference>
<dbReference type="GO" id="GO:0030544">
    <property type="term" value="F:Hsp70 protein binding"/>
    <property type="evidence" value="ECO:0007669"/>
    <property type="project" value="InterPro"/>
</dbReference>
<feature type="compositionally biased region" description="Polar residues" evidence="1">
    <location>
        <begin position="616"/>
        <end position="635"/>
    </location>
</feature>
<evidence type="ECO:0000256" key="1">
    <source>
        <dbReference type="SAM" id="MobiDB-lite"/>
    </source>
</evidence>
<dbReference type="PhylomeDB" id="A0A0G4GNF4"/>
<feature type="region of interest" description="Disordered" evidence="1">
    <location>
        <begin position="597"/>
        <end position="707"/>
    </location>
</feature>
<dbReference type="SMART" id="SM00717">
    <property type="entry name" value="SANT"/>
    <property type="match status" value="2"/>
</dbReference>
<dbReference type="InterPro" id="IPR009057">
    <property type="entry name" value="Homeodomain-like_sf"/>
</dbReference>
<dbReference type="CDD" id="cd06257">
    <property type="entry name" value="DnaJ"/>
    <property type="match status" value="1"/>
</dbReference>
<dbReference type="PRINTS" id="PR00625">
    <property type="entry name" value="JDOMAIN"/>
</dbReference>